<dbReference type="AlphaFoldDB" id="T1EY08"/>
<dbReference type="EMBL" id="KB097753">
    <property type="protein sequence ID" value="ESN90628.1"/>
    <property type="molecule type" value="Genomic_DNA"/>
</dbReference>
<dbReference type="CTD" id="20201458"/>
<accession>T1EY08</accession>
<organism evidence="3 4">
    <name type="scientific">Helobdella robusta</name>
    <name type="common">Californian leech</name>
    <dbReference type="NCBI Taxonomy" id="6412"/>
    <lineage>
        <taxon>Eukaryota</taxon>
        <taxon>Metazoa</taxon>
        <taxon>Spiralia</taxon>
        <taxon>Lophotrochozoa</taxon>
        <taxon>Annelida</taxon>
        <taxon>Clitellata</taxon>
        <taxon>Hirudinea</taxon>
        <taxon>Rhynchobdellida</taxon>
        <taxon>Glossiphoniidae</taxon>
        <taxon>Helobdella</taxon>
    </lineage>
</organism>
<dbReference type="KEGG" id="hro:HELRODRAFT_166325"/>
<sequence>MAPPVRVAGANSGGLFGPGQPLDHEPNMGQVPLISPGSPSSGNNNNGNINNAAGNNLLNENPWMLGLSSNQQLHLQQQHHFGRLAPLPPLQPSNNTNNGNNISNNSNNNGGMRFLGAGCPSPNNVSILLQGPPPPPPSGSLNLESSVPGDFASGLVDGDAFSTFRQHHHQQQQQQQHDLQSNSQQSHVETY</sequence>
<reference evidence="2 4" key="2">
    <citation type="journal article" date="2013" name="Nature">
        <title>Insights into bilaterian evolution from three spiralian genomes.</title>
        <authorList>
            <person name="Simakov O."/>
            <person name="Marletaz F."/>
            <person name="Cho S.J."/>
            <person name="Edsinger-Gonzales E."/>
            <person name="Havlak P."/>
            <person name="Hellsten U."/>
            <person name="Kuo D.H."/>
            <person name="Larsson T."/>
            <person name="Lv J."/>
            <person name="Arendt D."/>
            <person name="Savage R."/>
            <person name="Osoegawa K."/>
            <person name="de Jong P."/>
            <person name="Grimwood J."/>
            <person name="Chapman J.A."/>
            <person name="Shapiro H."/>
            <person name="Aerts A."/>
            <person name="Otillar R.P."/>
            <person name="Terry A.Y."/>
            <person name="Boore J.L."/>
            <person name="Grigoriev I.V."/>
            <person name="Lindberg D.R."/>
            <person name="Seaver E.C."/>
            <person name="Weisblat D.A."/>
            <person name="Putnam N.H."/>
            <person name="Rokhsar D.S."/>
        </authorList>
    </citation>
    <scope>NUCLEOTIDE SEQUENCE</scope>
</reference>
<evidence type="ECO:0000256" key="1">
    <source>
        <dbReference type="SAM" id="MobiDB-lite"/>
    </source>
</evidence>
<dbReference type="EMBL" id="AMQM01002316">
    <property type="status" value="NOT_ANNOTATED_CDS"/>
    <property type="molecule type" value="Genomic_DNA"/>
</dbReference>
<dbReference type="HOGENOM" id="CLU_1422944_0_0_1"/>
<gene>
    <name evidence="3" type="primary">20201458</name>
    <name evidence="2" type="ORF">HELRODRAFT_166325</name>
</gene>
<dbReference type="GeneID" id="20201458"/>
<dbReference type="RefSeq" id="XP_009031525.1">
    <property type="nucleotide sequence ID" value="XM_009033277.1"/>
</dbReference>
<feature type="compositionally biased region" description="Low complexity" evidence="1">
    <location>
        <begin position="171"/>
        <end position="191"/>
    </location>
</feature>
<dbReference type="Proteomes" id="UP000015101">
    <property type="component" value="Unassembled WGS sequence"/>
</dbReference>
<name>T1EY08_HELRO</name>
<evidence type="ECO:0000313" key="2">
    <source>
        <dbReference type="EMBL" id="ESN90628.1"/>
    </source>
</evidence>
<evidence type="ECO:0000313" key="4">
    <source>
        <dbReference type="Proteomes" id="UP000015101"/>
    </source>
</evidence>
<feature type="compositionally biased region" description="Low complexity" evidence="1">
    <location>
        <begin position="32"/>
        <end position="53"/>
    </location>
</feature>
<reference evidence="4" key="1">
    <citation type="submission" date="2012-12" db="EMBL/GenBank/DDBJ databases">
        <authorList>
            <person name="Hellsten U."/>
            <person name="Grimwood J."/>
            <person name="Chapman J.A."/>
            <person name="Shapiro H."/>
            <person name="Aerts A."/>
            <person name="Otillar R.P."/>
            <person name="Terry A.Y."/>
            <person name="Boore J.L."/>
            <person name="Simakov O."/>
            <person name="Marletaz F."/>
            <person name="Cho S.-J."/>
            <person name="Edsinger-Gonzales E."/>
            <person name="Havlak P."/>
            <person name="Kuo D.-H."/>
            <person name="Larsson T."/>
            <person name="Lv J."/>
            <person name="Arendt D."/>
            <person name="Savage R."/>
            <person name="Osoegawa K."/>
            <person name="de Jong P."/>
            <person name="Lindberg D.R."/>
            <person name="Seaver E.C."/>
            <person name="Weisblat D.A."/>
            <person name="Putnam N.H."/>
            <person name="Grigoriev I.V."/>
            <person name="Rokhsar D.S."/>
        </authorList>
    </citation>
    <scope>NUCLEOTIDE SEQUENCE</scope>
</reference>
<dbReference type="EnsemblMetazoa" id="HelroT166325">
    <property type="protein sequence ID" value="HelroP166325"/>
    <property type="gene ID" value="HelroG166325"/>
</dbReference>
<keyword evidence="4" id="KW-1185">Reference proteome</keyword>
<feature type="region of interest" description="Disordered" evidence="1">
    <location>
        <begin position="1"/>
        <end position="53"/>
    </location>
</feature>
<feature type="region of interest" description="Disordered" evidence="1">
    <location>
        <begin position="84"/>
        <end position="191"/>
    </location>
</feature>
<protein>
    <submittedName>
        <fullName evidence="2 3">Uncharacterized protein</fullName>
    </submittedName>
</protein>
<dbReference type="InParanoid" id="T1EY08"/>
<proteinExistence type="predicted"/>
<evidence type="ECO:0000313" key="3">
    <source>
        <dbReference type="EnsemblMetazoa" id="HelroP166325"/>
    </source>
</evidence>
<feature type="compositionally biased region" description="Low complexity" evidence="1">
    <location>
        <begin position="93"/>
        <end position="111"/>
    </location>
</feature>
<reference evidence="3" key="3">
    <citation type="submission" date="2015-06" db="UniProtKB">
        <authorList>
            <consortium name="EnsemblMetazoa"/>
        </authorList>
    </citation>
    <scope>IDENTIFICATION</scope>
</reference>